<sequence>MDNNDEEQVTTNFTKVDALRPETSGHNIHVKVVSSKEVVNRAKGDGTKIRVNECLVGDDTGVVIFTAKNEQVDKVTEGKTLTLKNAKVEMYRGCVRLMVDKSGAVEDAEEGVDVKPKEDNNLSEVEYELISIP</sequence>
<protein>
    <submittedName>
        <fullName evidence="2">Nucleic acid-binding protein</fullName>
    </submittedName>
</protein>
<proteinExistence type="predicted"/>
<keyword evidence="3" id="KW-1185">Reference proteome</keyword>
<dbReference type="AlphaFoldDB" id="A0A5B8MTF4"/>
<dbReference type="Gene3D" id="2.40.50.140">
    <property type="entry name" value="Nucleic acid-binding proteins"/>
    <property type="match status" value="1"/>
</dbReference>
<evidence type="ECO:0000313" key="2">
    <source>
        <dbReference type="EMBL" id="QDZ22682.1"/>
    </source>
</evidence>
<dbReference type="OrthoDB" id="2274046at2759"/>
<dbReference type="InterPro" id="IPR012340">
    <property type="entry name" value="NA-bd_OB-fold"/>
</dbReference>
<name>A0A5B8MTF4_9CHLO</name>
<dbReference type="SUPFAM" id="SSF50249">
    <property type="entry name" value="Nucleic acid-binding proteins"/>
    <property type="match status" value="1"/>
</dbReference>
<feature type="domain" description="Single-stranded DNA binding protein Ssb-like OB fold" evidence="1">
    <location>
        <begin position="19"/>
        <end position="106"/>
    </location>
</feature>
<dbReference type="InterPro" id="IPR048970">
    <property type="entry name" value="OB_Ssb-like"/>
</dbReference>
<accession>A0A5B8MTF4</accession>
<dbReference type="PANTHER" id="PTHR31472">
    <property type="entry name" value="OS05G0244600 PROTEIN"/>
    <property type="match status" value="1"/>
</dbReference>
<evidence type="ECO:0000259" key="1">
    <source>
        <dbReference type="Pfam" id="PF21473"/>
    </source>
</evidence>
<organism evidence="2 3">
    <name type="scientific">Chloropicon primus</name>
    <dbReference type="NCBI Taxonomy" id="1764295"/>
    <lineage>
        <taxon>Eukaryota</taxon>
        <taxon>Viridiplantae</taxon>
        <taxon>Chlorophyta</taxon>
        <taxon>Chloropicophyceae</taxon>
        <taxon>Chloropicales</taxon>
        <taxon>Chloropicaceae</taxon>
        <taxon>Chloropicon</taxon>
    </lineage>
</organism>
<dbReference type="Pfam" id="PF21473">
    <property type="entry name" value="OB_Ssb-like"/>
    <property type="match status" value="1"/>
</dbReference>
<dbReference type="Proteomes" id="UP000316726">
    <property type="component" value="Chromosome 8"/>
</dbReference>
<reference evidence="2 3" key="1">
    <citation type="submission" date="2018-07" db="EMBL/GenBank/DDBJ databases">
        <title>The complete nuclear genome of the prasinophyte Chloropicon primus (CCMP1205).</title>
        <authorList>
            <person name="Pombert J.-F."/>
            <person name="Otis C."/>
            <person name="Turmel M."/>
            <person name="Lemieux C."/>
        </authorList>
    </citation>
    <scope>NUCLEOTIDE SEQUENCE [LARGE SCALE GENOMIC DNA]</scope>
    <source>
        <strain evidence="2 3">CCMP1205</strain>
    </source>
</reference>
<dbReference type="STRING" id="1764295.A0A5B8MTF4"/>
<dbReference type="EMBL" id="CP031041">
    <property type="protein sequence ID" value="QDZ22682.1"/>
    <property type="molecule type" value="Genomic_DNA"/>
</dbReference>
<gene>
    <name evidence="2" type="ORF">A3770_08p52000</name>
</gene>
<dbReference type="PANTHER" id="PTHR31472:SF5">
    <property type="entry name" value="OS05G0244600 PROTEIN"/>
    <property type="match status" value="1"/>
</dbReference>
<evidence type="ECO:0000313" key="3">
    <source>
        <dbReference type="Proteomes" id="UP000316726"/>
    </source>
</evidence>